<dbReference type="InterPro" id="IPR023753">
    <property type="entry name" value="FAD/NAD-binding_dom"/>
</dbReference>
<evidence type="ECO:0000256" key="2">
    <source>
        <dbReference type="ARBA" id="ARBA00011738"/>
    </source>
</evidence>
<keyword evidence="3" id="KW-0285">Flavoprotein</keyword>
<dbReference type="GO" id="GO:0016491">
    <property type="term" value="F:oxidoreductase activity"/>
    <property type="evidence" value="ECO:0007669"/>
    <property type="project" value="UniProtKB-KW"/>
</dbReference>
<gene>
    <name evidence="6" type="ORF">HSCHL_2191</name>
</gene>
<dbReference type="InterPro" id="IPR050097">
    <property type="entry name" value="Ferredoxin-NADP_redctase_2"/>
</dbReference>
<dbReference type="PRINTS" id="PR00469">
    <property type="entry name" value="PNDRDTASEII"/>
</dbReference>
<evidence type="ECO:0000313" key="6">
    <source>
        <dbReference type="EMBL" id="PTQ53003.1"/>
    </source>
</evidence>
<proteinExistence type="predicted"/>
<keyword evidence="4" id="KW-0560">Oxidoreductase</keyword>
<feature type="domain" description="FAD/NAD(P)-binding" evidence="5">
    <location>
        <begin position="10"/>
        <end position="339"/>
    </location>
</feature>
<organism evidence="6 7">
    <name type="scientific">Hydrogenibacillus schlegelii</name>
    <name type="common">Bacillus schlegelii</name>
    <dbReference type="NCBI Taxonomy" id="1484"/>
    <lineage>
        <taxon>Bacteria</taxon>
        <taxon>Bacillati</taxon>
        <taxon>Bacillota</taxon>
        <taxon>Bacilli</taxon>
        <taxon>Bacillales</taxon>
        <taxon>Bacillales Family X. Incertae Sedis</taxon>
        <taxon>Hydrogenibacillus</taxon>
    </lineage>
</organism>
<comment type="subunit">
    <text evidence="2">Homodimer.</text>
</comment>
<dbReference type="PANTHER" id="PTHR48105">
    <property type="entry name" value="THIOREDOXIN REDUCTASE 1-RELATED-RELATED"/>
    <property type="match status" value="1"/>
</dbReference>
<dbReference type="EMBL" id="PEBV01000018">
    <property type="protein sequence ID" value="PTQ53003.1"/>
    <property type="molecule type" value="Genomic_DNA"/>
</dbReference>
<protein>
    <submittedName>
        <fullName evidence="6">Alkyl hydroperoxide reductase protein F</fullName>
    </submittedName>
</protein>
<sequence length="369" mass="38554">MKEDRPCRPLAVVGAGAAGLSAALWAARLGWMPAVFEAADRPGGQLQAVHQPIIDYLGLPVRDGPELIRHFLAHLRQAGVSIALGVPIAGILPRTEPRPHFLLVPGRKTGPPDAGAPASTDRKNGGASVLCARAVILATGTRPRRLGVPGEALIAESAWSSTSRNAERFRGRAVVIVGGGDRAVEGALNVAPHAAVVTLLVRGAALKARSALRQKLPSHRNIRIFYRTVIRRIEASGGSGPRYRLLLAASDAPPSEAGAGKTVESLPPVLIADDVLLRIGMEPVLPPIWTEASEPGRAQAEDVFWAADEAMPEKTVPEGIWIAGDAALPASERSVAAAVGSGMQAAKRAVLWLEAQEILSEADAPEAGG</sequence>
<evidence type="ECO:0000259" key="5">
    <source>
        <dbReference type="Pfam" id="PF07992"/>
    </source>
</evidence>
<dbReference type="SUPFAM" id="SSF51905">
    <property type="entry name" value="FAD/NAD(P)-binding domain"/>
    <property type="match status" value="1"/>
</dbReference>
<dbReference type="Proteomes" id="UP000244180">
    <property type="component" value="Unassembled WGS sequence"/>
</dbReference>
<comment type="cofactor">
    <cofactor evidence="1">
        <name>FAD</name>
        <dbReference type="ChEBI" id="CHEBI:57692"/>
    </cofactor>
</comment>
<evidence type="ECO:0000256" key="3">
    <source>
        <dbReference type="ARBA" id="ARBA00022630"/>
    </source>
</evidence>
<dbReference type="InterPro" id="IPR036188">
    <property type="entry name" value="FAD/NAD-bd_sf"/>
</dbReference>
<comment type="caution">
    <text evidence="6">The sequence shown here is derived from an EMBL/GenBank/DDBJ whole genome shotgun (WGS) entry which is preliminary data.</text>
</comment>
<reference evidence="6 7" key="1">
    <citation type="submission" date="2017-08" db="EMBL/GenBank/DDBJ databases">
        <title>Burning lignite coal seam in the remote Altai Mountains harbors a hydrogen-driven thermophilic microbial community.</title>
        <authorList>
            <person name="Kadnikov V.V."/>
            <person name="Mardanov A.V."/>
            <person name="Ivasenko D."/>
            <person name="Beletsky A.V."/>
            <person name="Karnachuk O.V."/>
            <person name="Ravin N.V."/>
        </authorList>
    </citation>
    <scope>NUCLEOTIDE SEQUENCE [LARGE SCALE GENOMIC DNA]</scope>
    <source>
        <strain evidence="6">AL33</strain>
    </source>
</reference>
<dbReference type="Pfam" id="PF07992">
    <property type="entry name" value="Pyr_redox_2"/>
    <property type="match status" value="1"/>
</dbReference>
<name>A0A2T5G9Y8_HYDSH</name>
<dbReference type="RefSeq" id="WP_273000236.1">
    <property type="nucleotide sequence ID" value="NZ_PEBV01000018.1"/>
</dbReference>
<accession>A0A2T5G9Y8</accession>
<evidence type="ECO:0000313" key="7">
    <source>
        <dbReference type="Proteomes" id="UP000244180"/>
    </source>
</evidence>
<evidence type="ECO:0000256" key="1">
    <source>
        <dbReference type="ARBA" id="ARBA00001974"/>
    </source>
</evidence>
<dbReference type="PRINTS" id="PR00368">
    <property type="entry name" value="FADPNR"/>
</dbReference>
<dbReference type="Gene3D" id="3.50.50.60">
    <property type="entry name" value="FAD/NAD(P)-binding domain"/>
    <property type="match status" value="2"/>
</dbReference>
<evidence type="ECO:0000256" key="4">
    <source>
        <dbReference type="ARBA" id="ARBA00023002"/>
    </source>
</evidence>
<dbReference type="AlphaFoldDB" id="A0A2T5G9Y8"/>